<dbReference type="NCBIfam" id="NF033664">
    <property type="entry name" value="PACE_transport"/>
    <property type="match status" value="1"/>
</dbReference>
<dbReference type="EMBL" id="CADDTS010000023">
    <property type="protein sequence ID" value="CAB1213169.1"/>
    <property type="molecule type" value="Genomic_DNA"/>
</dbReference>
<evidence type="ECO:0000313" key="3">
    <source>
        <dbReference type="EMBL" id="CAB1213169.1"/>
    </source>
</evidence>
<keyword evidence="1" id="KW-1133">Transmembrane helix</keyword>
<evidence type="ECO:0000256" key="1">
    <source>
        <dbReference type="SAM" id="Phobius"/>
    </source>
</evidence>
<evidence type="ECO:0000313" key="4">
    <source>
        <dbReference type="Proteomes" id="UP000489961"/>
    </source>
</evidence>
<feature type="transmembrane region" description="Helical" evidence="1">
    <location>
        <begin position="110"/>
        <end position="130"/>
    </location>
</feature>
<feature type="domain" description="Chlorhexidine efflux transporter" evidence="2">
    <location>
        <begin position="70"/>
        <end position="132"/>
    </location>
</feature>
<dbReference type="Proteomes" id="UP000489961">
    <property type="component" value="Unassembled WGS sequence"/>
</dbReference>
<feature type="transmembrane region" description="Helical" evidence="1">
    <location>
        <begin position="12"/>
        <end position="30"/>
    </location>
</feature>
<sequence>MLISKRRIVHALSYEIILLVIIALALSFIFHMPLDVTGGLGIAMAMTSVLWNMIFNQHFEKFEAKYQLKRTIKIRLLHAIGFEGGLMLATIPMVAYALEMTLWQAILTDLSLTLCILVYTFIFQWCYDYVEAKLNISHYVKSTT</sequence>
<protein>
    <submittedName>
        <fullName evidence="3">Bacterial Transmembrane Pair family protein</fullName>
    </submittedName>
</protein>
<comment type="caution">
    <text evidence="3">The sequence shown here is derived from an EMBL/GenBank/DDBJ whole genome shotgun (WGS) entry which is preliminary data.</text>
</comment>
<evidence type="ECO:0000259" key="2">
    <source>
        <dbReference type="Pfam" id="PF05232"/>
    </source>
</evidence>
<dbReference type="RefSeq" id="WP_174559164.1">
    <property type="nucleotide sequence ID" value="NZ_CADDTS010000023.1"/>
</dbReference>
<feature type="transmembrane region" description="Helical" evidence="1">
    <location>
        <begin position="36"/>
        <end position="55"/>
    </location>
</feature>
<keyword evidence="1" id="KW-0472">Membrane</keyword>
<keyword evidence="1 3" id="KW-0812">Transmembrane</keyword>
<feature type="domain" description="Chlorhexidine efflux transporter" evidence="2">
    <location>
        <begin position="5"/>
        <end position="64"/>
    </location>
</feature>
<organism evidence="3 4">
    <name type="scientific">Acinetobacter bouvetii</name>
    <dbReference type="NCBI Taxonomy" id="202951"/>
    <lineage>
        <taxon>Bacteria</taxon>
        <taxon>Pseudomonadati</taxon>
        <taxon>Pseudomonadota</taxon>
        <taxon>Gammaproteobacteria</taxon>
        <taxon>Moraxellales</taxon>
        <taxon>Moraxellaceae</taxon>
        <taxon>Acinetobacter</taxon>
    </lineage>
</organism>
<reference evidence="3 4" key="1">
    <citation type="submission" date="2020-02" db="EMBL/GenBank/DDBJ databases">
        <authorList>
            <person name="Chaudhuri R."/>
        </authorList>
    </citation>
    <scope>NUCLEOTIDE SEQUENCE [LARGE SCALE GENOMIC DNA]</scope>
    <source>
        <strain evidence="3">SFB21</strain>
    </source>
</reference>
<dbReference type="InterPro" id="IPR007896">
    <property type="entry name" value="BTP_bacteria"/>
</dbReference>
<gene>
    <name evidence="3" type="ORF">SFB21_1229</name>
</gene>
<dbReference type="AlphaFoldDB" id="A0A811G8L5"/>
<dbReference type="InterPro" id="IPR058208">
    <property type="entry name" value="PACE"/>
</dbReference>
<accession>A0A811G8L5</accession>
<name>A0A811G8L5_9GAMM</name>
<dbReference type="NCBIfam" id="NF033663">
    <property type="entry name" value="AceI_fam_PACE"/>
    <property type="match status" value="1"/>
</dbReference>
<proteinExistence type="predicted"/>
<feature type="transmembrane region" description="Helical" evidence="1">
    <location>
        <begin position="76"/>
        <end position="98"/>
    </location>
</feature>
<dbReference type="Pfam" id="PF05232">
    <property type="entry name" value="BTP"/>
    <property type="match status" value="2"/>
</dbReference>